<feature type="region of interest" description="Disordered" evidence="1">
    <location>
        <begin position="725"/>
        <end position="1176"/>
    </location>
</feature>
<feature type="compositionally biased region" description="Polar residues" evidence="1">
    <location>
        <begin position="303"/>
        <end position="313"/>
    </location>
</feature>
<feature type="compositionally biased region" description="Low complexity" evidence="1">
    <location>
        <begin position="543"/>
        <end position="556"/>
    </location>
</feature>
<feature type="compositionally biased region" description="Low complexity" evidence="1">
    <location>
        <begin position="1020"/>
        <end position="1034"/>
    </location>
</feature>
<feature type="compositionally biased region" description="Basic and acidic residues" evidence="1">
    <location>
        <begin position="759"/>
        <end position="768"/>
    </location>
</feature>
<feature type="compositionally biased region" description="Basic and acidic residues" evidence="1">
    <location>
        <begin position="672"/>
        <end position="686"/>
    </location>
</feature>
<dbReference type="GeneID" id="54575650"/>
<feature type="compositionally biased region" description="Low complexity" evidence="1">
    <location>
        <begin position="1151"/>
        <end position="1164"/>
    </location>
</feature>
<feature type="compositionally biased region" description="Basic and acidic residues" evidence="1">
    <location>
        <begin position="873"/>
        <end position="981"/>
    </location>
</feature>
<feature type="compositionally biased region" description="Basic and acidic residues" evidence="1">
    <location>
        <begin position="428"/>
        <end position="440"/>
    </location>
</feature>
<feature type="compositionally biased region" description="Basic and acidic residues" evidence="1">
    <location>
        <begin position="990"/>
        <end position="1018"/>
    </location>
</feature>
<feature type="compositionally biased region" description="Polar residues" evidence="1">
    <location>
        <begin position="205"/>
        <end position="216"/>
    </location>
</feature>
<dbReference type="AlphaFoldDB" id="A0A6A6IC62"/>
<dbReference type="Proteomes" id="UP000800094">
    <property type="component" value="Unassembled WGS sequence"/>
</dbReference>
<feature type="compositionally biased region" description="Basic and acidic residues" evidence="1">
    <location>
        <begin position="557"/>
        <end position="568"/>
    </location>
</feature>
<dbReference type="PANTHER" id="PTHR46563">
    <property type="entry name" value="RING-TYPE DOMAIN-CONTAINING PROTEIN"/>
    <property type="match status" value="1"/>
</dbReference>
<feature type="region of interest" description="Disordered" evidence="1">
    <location>
        <begin position="587"/>
        <end position="701"/>
    </location>
</feature>
<organism evidence="2 3">
    <name type="scientific">Trematosphaeria pertusa</name>
    <dbReference type="NCBI Taxonomy" id="390896"/>
    <lineage>
        <taxon>Eukaryota</taxon>
        <taxon>Fungi</taxon>
        <taxon>Dikarya</taxon>
        <taxon>Ascomycota</taxon>
        <taxon>Pezizomycotina</taxon>
        <taxon>Dothideomycetes</taxon>
        <taxon>Pleosporomycetidae</taxon>
        <taxon>Pleosporales</taxon>
        <taxon>Massarineae</taxon>
        <taxon>Trematosphaeriaceae</taxon>
        <taxon>Trematosphaeria</taxon>
    </lineage>
</organism>
<dbReference type="OrthoDB" id="2590867at2759"/>
<dbReference type="RefSeq" id="XP_033682087.1">
    <property type="nucleotide sequence ID" value="XM_033822320.1"/>
</dbReference>
<accession>A0A6A6IC62</accession>
<name>A0A6A6IC62_9PLEO</name>
<dbReference type="PANTHER" id="PTHR46563:SF4">
    <property type="entry name" value="ASPARTYL_ASPARAGINYL BETA-HYDROXYLASE ISOFORM X1"/>
    <property type="match status" value="1"/>
</dbReference>
<feature type="compositionally biased region" description="Low complexity" evidence="1">
    <location>
        <begin position="280"/>
        <end position="294"/>
    </location>
</feature>
<protein>
    <submittedName>
        <fullName evidence="2">Uncharacterized protein</fullName>
    </submittedName>
</protein>
<feature type="compositionally biased region" description="Low complexity" evidence="1">
    <location>
        <begin position="146"/>
        <end position="156"/>
    </location>
</feature>
<feature type="compositionally biased region" description="Polar residues" evidence="1">
    <location>
        <begin position="17"/>
        <end position="57"/>
    </location>
</feature>
<feature type="compositionally biased region" description="Basic and acidic residues" evidence="1">
    <location>
        <begin position="486"/>
        <end position="514"/>
    </location>
</feature>
<feature type="compositionally biased region" description="Polar residues" evidence="1">
    <location>
        <begin position="473"/>
        <end position="485"/>
    </location>
</feature>
<feature type="compositionally biased region" description="Polar residues" evidence="1">
    <location>
        <begin position="817"/>
        <end position="831"/>
    </location>
</feature>
<feature type="compositionally biased region" description="Basic and acidic residues" evidence="1">
    <location>
        <begin position="1111"/>
        <end position="1120"/>
    </location>
</feature>
<feature type="compositionally biased region" description="Polar residues" evidence="1">
    <location>
        <begin position="122"/>
        <end position="135"/>
    </location>
</feature>
<evidence type="ECO:0000256" key="1">
    <source>
        <dbReference type="SAM" id="MobiDB-lite"/>
    </source>
</evidence>
<gene>
    <name evidence="2" type="ORF">BU26DRAFT_341380</name>
</gene>
<feature type="compositionally biased region" description="Basic and acidic residues" evidence="1">
    <location>
        <begin position="329"/>
        <end position="358"/>
    </location>
</feature>
<feature type="compositionally biased region" description="Low complexity" evidence="1">
    <location>
        <begin position="96"/>
        <end position="113"/>
    </location>
</feature>
<feature type="compositionally biased region" description="Low complexity" evidence="1">
    <location>
        <begin position="515"/>
        <end position="530"/>
    </location>
</feature>
<feature type="compositionally biased region" description="Polar residues" evidence="1">
    <location>
        <begin position="794"/>
        <end position="808"/>
    </location>
</feature>
<dbReference type="EMBL" id="ML987197">
    <property type="protein sequence ID" value="KAF2247083.1"/>
    <property type="molecule type" value="Genomic_DNA"/>
</dbReference>
<feature type="compositionally biased region" description="Polar residues" evidence="1">
    <location>
        <begin position="69"/>
        <end position="79"/>
    </location>
</feature>
<feature type="compositionally biased region" description="Basic and acidic residues" evidence="1">
    <location>
        <begin position="1064"/>
        <end position="1074"/>
    </location>
</feature>
<evidence type="ECO:0000313" key="2">
    <source>
        <dbReference type="EMBL" id="KAF2247083.1"/>
    </source>
</evidence>
<sequence>MERIKSVISGGHRKSTDANQNPHDSPSTAGPNRGTTSGLTGEGSHLTSARQPTGTGSEEQHPIFDQFTRKSPPSTSGKPIQTADHVPHFSNTTNVQQTTPTSAPQSATSATPSLRPDATQGRPGTQSGDASTASIKSGVIGFPQGAQASQAATSSSNPAGERLGGAAPEQGSPSHLGRDAAIGTGAAGAGGLAAHELGSQREDNSYNNTSHATEQQPYERALEEPTDATGTYRSFPLAGGVTTGRPAENTSSTLNPATREREPGTKEKEAGVHDGQGREALAGAAAAATASSTLPGHKHEQAVDSTSQENTTRGGHHPEALAAATAAVSKHEHGGRGHDFIGDPCATEDKPSTADQHRSGLLFTSGPHATDTANRLDPRLHVPGEFPSPTPVDEPSEPSYMLSKEIPAAGDQHELRHTGTLDQPQTRTAEEPEKEHHYGRDATIAGGLGAAGAGAYEAGKHHQKEPAEIGGETFSTEASPYSSTKLDPRVHGKPAAYEKQKFDPSTSEKHHGRDAALTGGTLGSAGLAGSEITRPHETRDTVQSSATQPQSTSAAPHTEDEKHQHQYGRDATLVGAGAATAGGLYYAGQHDKQDSGPASSTIGPHKSNVANVFDPRAQPDPALQKHHHADPKPEDPASATVGPHKSNIANVMDPRVLPDPEKQKGHTTTGPHKSDTLNRLDPKADRQAQPQAQHHYGRDAAVAGGAGAAGYGAYETAKAYGDHRSTGAEASMNDQRYDPSAPGAHQPSITTHPHTADPNQKDQHHYGRDAAVAGGLGAAGAGAYAATREHEHAQQSPMTRQQYPTGQEASPYPPYQGAQQPSVAYSSQQATAAGHQRYDSTQDPNKQHQKRDAATLGAAGAAGAGGAYAYTQHDAEKERQAQQKAHEQQLKDQQKEFEKKQKETEKQQAKDAKHHDKLVAAEEKKHQKEMDQEQKHHDKLAASEEKKHQKELEKEQKQHEKEAEKEQKQHEKEAEKEEEGKKKHHLFGFLHRDKKDKEDKNTENSPRESRDSPRHSKEYAGAGAAAGVAGGAAAYEATRDNDSDSSEGKKRRSKLHKNPPPGHPAREVMEEQHQTEQGGKPLHMGTDGPIGDPNQISGDQPIRSGFYGAHPNDEQKHTVTEPHTGLPMNTGQYGDGHGGTDDNQNIGGYHQAQQPDQTTQQGVTDWEAVRKANTPY</sequence>
<feature type="compositionally biased region" description="Basic and acidic residues" evidence="1">
    <location>
        <begin position="1037"/>
        <end position="1048"/>
    </location>
</feature>
<feature type="compositionally biased region" description="Basic and acidic residues" evidence="1">
    <location>
        <begin position="458"/>
        <end position="467"/>
    </location>
</feature>
<feature type="region of interest" description="Disordered" evidence="1">
    <location>
        <begin position="1"/>
        <end position="574"/>
    </location>
</feature>
<feature type="compositionally biased region" description="Basic and acidic residues" evidence="1">
    <location>
        <begin position="258"/>
        <end position="277"/>
    </location>
</feature>
<reference evidence="2" key="1">
    <citation type="journal article" date="2020" name="Stud. Mycol.">
        <title>101 Dothideomycetes genomes: a test case for predicting lifestyles and emergence of pathogens.</title>
        <authorList>
            <person name="Haridas S."/>
            <person name="Albert R."/>
            <person name="Binder M."/>
            <person name="Bloem J."/>
            <person name="Labutti K."/>
            <person name="Salamov A."/>
            <person name="Andreopoulos B."/>
            <person name="Baker S."/>
            <person name="Barry K."/>
            <person name="Bills G."/>
            <person name="Bluhm B."/>
            <person name="Cannon C."/>
            <person name="Castanera R."/>
            <person name="Culley D."/>
            <person name="Daum C."/>
            <person name="Ezra D."/>
            <person name="Gonzalez J."/>
            <person name="Henrissat B."/>
            <person name="Kuo A."/>
            <person name="Liang C."/>
            <person name="Lipzen A."/>
            <person name="Lutzoni F."/>
            <person name="Magnuson J."/>
            <person name="Mondo S."/>
            <person name="Nolan M."/>
            <person name="Ohm R."/>
            <person name="Pangilinan J."/>
            <person name="Park H.-J."/>
            <person name="Ramirez L."/>
            <person name="Alfaro M."/>
            <person name="Sun H."/>
            <person name="Tritt A."/>
            <person name="Yoshinaga Y."/>
            <person name="Zwiers L.-H."/>
            <person name="Turgeon B."/>
            <person name="Goodwin S."/>
            <person name="Spatafora J."/>
            <person name="Crous P."/>
            <person name="Grigoriev I."/>
        </authorList>
    </citation>
    <scope>NUCLEOTIDE SEQUENCE</scope>
    <source>
        <strain evidence="2">CBS 122368</strain>
    </source>
</reference>
<proteinExistence type="predicted"/>
<keyword evidence="3" id="KW-1185">Reference proteome</keyword>
<evidence type="ECO:0000313" key="3">
    <source>
        <dbReference type="Proteomes" id="UP000800094"/>
    </source>
</evidence>